<evidence type="ECO:0000313" key="3">
    <source>
        <dbReference type="Proteomes" id="UP000245243"/>
    </source>
</evidence>
<dbReference type="EMBL" id="LS398548">
    <property type="protein sequence ID" value="SPR16616.1"/>
    <property type="molecule type" value="Genomic_DNA"/>
</dbReference>
<protein>
    <submittedName>
        <fullName evidence="2">Ankyrin repeat-containing protein</fullName>
    </submittedName>
</protein>
<dbReference type="InterPro" id="IPR036770">
    <property type="entry name" value="Ankyrin_rpt-contain_sf"/>
</dbReference>
<reference evidence="3" key="1">
    <citation type="submission" date="2018-03" db="EMBL/GenBank/DDBJ databases">
        <authorList>
            <person name="Batty M. E."/>
            <person name="Batty M E."/>
        </authorList>
    </citation>
    <scope>NUCLEOTIDE SEQUENCE [LARGE SCALE GENOMIC DNA]</scope>
</reference>
<sequence>MNNIPDKIKTQAFQYASKGNIDALLQLIITYPDLMTARSDRTGNTLLISACDNVQKEMMEFLIANGSDLDAKDHNNDDYLSALHFALLKLGDKDVARTIATLHNFKPKYTCKSTALIAAVTNKALTYAQYIIDTSKQNKNAIVKNIVQAIISIPGPTSMEKNNIISMVEKYSDITNKKLAFELTKIVFQEKLCEVSEGDDTDFHCPDLLKENPFGNFGYKIFNTIDVMFIKLLYKRWGIDLSSYERFTNNLDSIKDELLTKSENEPCSAVILESNKQEILRIVKTSGIVHNNASKLYFDNENLDDSMNLMLERICYLMNIGNANNDANKEEFKTILGFINEHKPVRYNLSDNFIKVITAECASNIRLQEVLKNNSEIIKLVEDYIPCVTTNLNGLENEFKKDLSILANEVITILDNNSSLQKELCTKGTLVDTAYFLQTTVLPVDIFLNCISDEAKEQKKLTDYEKELIKSHLNFFHYENTYQFPKFDELNDDNIKDTIQYYKNNLKALLPISMLLEIAHDKNKLAELDNTLNSNYEKTSVHVKKCVNTMSKFREYYNSIKYLDLSTDIPKQHFEEKILPELNNQIQCELTDIRLERLNNITALSHKVNKFLNISQMTSVFERYNNGYIQLNEDANSENQLLLELLDGNIDNHTSDFHHMC</sequence>
<gene>
    <name evidence="2" type="ORF">KARP_02513</name>
</gene>
<evidence type="ECO:0000256" key="1">
    <source>
        <dbReference type="PROSITE-ProRule" id="PRU00023"/>
    </source>
</evidence>
<dbReference type="Proteomes" id="UP000245243">
    <property type="component" value="Chromosome I"/>
</dbReference>
<accession>A0A2U3RTR2</accession>
<dbReference type="SMART" id="SM00248">
    <property type="entry name" value="ANK"/>
    <property type="match status" value="3"/>
</dbReference>
<dbReference type="RefSeq" id="WP_045912969.1">
    <property type="nucleotide sequence ID" value="NZ_LS398548.1"/>
</dbReference>
<proteinExistence type="predicted"/>
<dbReference type="InterPro" id="IPR002110">
    <property type="entry name" value="Ankyrin_rpt"/>
</dbReference>
<dbReference type="PROSITE" id="PS50088">
    <property type="entry name" value="ANK_REPEAT"/>
    <property type="match status" value="1"/>
</dbReference>
<keyword evidence="1" id="KW-0040">ANK repeat</keyword>
<evidence type="ECO:0000313" key="2">
    <source>
        <dbReference type="EMBL" id="SPR16616.1"/>
    </source>
</evidence>
<dbReference type="AlphaFoldDB" id="A0A2U3RTR2"/>
<organism evidence="2 3">
    <name type="scientific">Orientia tsutsugamushi</name>
    <name type="common">Rickettsia tsutsugamushi</name>
    <dbReference type="NCBI Taxonomy" id="784"/>
    <lineage>
        <taxon>Bacteria</taxon>
        <taxon>Pseudomonadati</taxon>
        <taxon>Pseudomonadota</taxon>
        <taxon>Alphaproteobacteria</taxon>
        <taxon>Rickettsiales</taxon>
        <taxon>Rickettsiaceae</taxon>
        <taxon>Rickettsieae</taxon>
        <taxon>Orientia</taxon>
    </lineage>
</organism>
<dbReference type="Pfam" id="PF00023">
    <property type="entry name" value="Ank"/>
    <property type="match status" value="1"/>
</dbReference>
<dbReference type="Gene3D" id="1.25.40.20">
    <property type="entry name" value="Ankyrin repeat-containing domain"/>
    <property type="match status" value="1"/>
</dbReference>
<name>A0A2U3RTR2_ORITS</name>
<feature type="repeat" description="ANK" evidence="1">
    <location>
        <begin position="42"/>
        <end position="74"/>
    </location>
</feature>
<dbReference type="SUPFAM" id="SSF48403">
    <property type="entry name" value="Ankyrin repeat"/>
    <property type="match status" value="1"/>
</dbReference>